<evidence type="ECO:0000259" key="9">
    <source>
        <dbReference type="PROSITE" id="PS51462"/>
    </source>
</evidence>
<evidence type="ECO:0000256" key="8">
    <source>
        <dbReference type="ARBA" id="ARBA00023211"/>
    </source>
</evidence>
<keyword evidence="6" id="KW-0378">Hydrolase</keyword>
<comment type="cofactor">
    <cofactor evidence="1">
        <name>Mn(2+)</name>
        <dbReference type="ChEBI" id="CHEBI:29035"/>
    </cofactor>
</comment>
<feature type="domain" description="Nudix hydrolase" evidence="9">
    <location>
        <begin position="132"/>
        <end position="260"/>
    </location>
</feature>
<comment type="subcellular location">
    <subcellularLocation>
        <location evidence="2">Cytoplasm</location>
    </subcellularLocation>
</comment>
<dbReference type="CDD" id="cd03672">
    <property type="entry name" value="NUDIX_Dcp2p_Nudt20"/>
    <property type="match status" value="1"/>
</dbReference>
<dbReference type="Pfam" id="PF00293">
    <property type="entry name" value="NUDIX"/>
    <property type="match status" value="1"/>
</dbReference>
<dbReference type="PANTHER" id="PTHR23114:SF17">
    <property type="entry name" value="M7GPPPN-MRNA HYDROLASE"/>
    <property type="match status" value="1"/>
</dbReference>
<dbReference type="GO" id="GO:0000184">
    <property type="term" value="P:nuclear-transcribed mRNA catabolic process, nonsense-mediated decay"/>
    <property type="evidence" value="ECO:0007669"/>
    <property type="project" value="InterPro"/>
</dbReference>
<dbReference type="InterPro" id="IPR000086">
    <property type="entry name" value="NUDIX_hydrolase_dom"/>
</dbReference>
<comment type="similarity">
    <text evidence="3">Belongs to the Nudix hydrolase family. DCP2 subfamily.</text>
</comment>
<dbReference type="SMART" id="SM01125">
    <property type="entry name" value="DCP2"/>
    <property type="match status" value="1"/>
</dbReference>
<keyword evidence="5" id="KW-0479">Metal-binding</keyword>
<evidence type="ECO:0000256" key="1">
    <source>
        <dbReference type="ARBA" id="ARBA00001936"/>
    </source>
</evidence>
<dbReference type="GO" id="GO:0000932">
    <property type="term" value="C:P-body"/>
    <property type="evidence" value="ECO:0007669"/>
    <property type="project" value="TreeGrafter"/>
</dbReference>
<evidence type="ECO:0000256" key="7">
    <source>
        <dbReference type="ARBA" id="ARBA00022884"/>
    </source>
</evidence>
<evidence type="ECO:0000313" key="11">
    <source>
        <dbReference type="Proteomes" id="UP000612746"/>
    </source>
</evidence>
<name>A0A8H7UAR3_9FUNG</name>
<dbReference type="InterPro" id="IPR036189">
    <property type="entry name" value="DCP2_BoxA_sf"/>
</dbReference>
<evidence type="ECO:0000313" key="10">
    <source>
        <dbReference type="EMBL" id="KAG2174652.1"/>
    </source>
</evidence>
<dbReference type="Gene3D" id="3.90.79.10">
    <property type="entry name" value="Nucleoside Triphosphate Pyrophosphohydrolase"/>
    <property type="match status" value="1"/>
</dbReference>
<organism evidence="10 11">
    <name type="scientific">Umbelopsis vinacea</name>
    <dbReference type="NCBI Taxonomy" id="44442"/>
    <lineage>
        <taxon>Eukaryota</taxon>
        <taxon>Fungi</taxon>
        <taxon>Fungi incertae sedis</taxon>
        <taxon>Mucoromycota</taxon>
        <taxon>Mucoromycotina</taxon>
        <taxon>Umbelopsidomycetes</taxon>
        <taxon>Umbelopsidales</taxon>
        <taxon>Umbelopsidaceae</taxon>
        <taxon>Umbelopsis</taxon>
    </lineage>
</organism>
<dbReference type="InterPro" id="IPR015797">
    <property type="entry name" value="NUDIX_hydrolase-like_dom_sf"/>
</dbReference>
<accession>A0A8H7UAR3</accession>
<dbReference type="InterPro" id="IPR020084">
    <property type="entry name" value="NUDIX_hydrolase_CS"/>
</dbReference>
<dbReference type="PROSITE" id="PS51462">
    <property type="entry name" value="NUDIX"/>
    <property type="match status" value="1"/>
</dbReference>
<dbReference type="EMBL" id="JAEPRA010000016">
    <property type="protein sequence ID" value="KAG2174652.1"/>
    <property type="molecule type" value="Genomic_DNA"/>
</dbReference>
<dbReference type="PANTHER" id="PTHR23114">
    <property type="entry name" value="M7GPPPN-MRNA HYDROLASE"/>
    <property type="match status" value="1"/>
</dbReference>
<dbReference type="Pfam" id="PF05026">
    <property type="entry name" value="DCP2"/>
    <property type="match status" value="1"/>
</dbReference>
<dbReference type="GO" id="GO:0003723">
    <property type="term" value="F:RNA binding"/>
    <property type="evidence" value="ECO:0007669"/>
    <property type="project" value="UniProtKB-KW"/>
</dbReference>
<evidence type="ECO:0000256" key="5">
    <source>
        <dbReference type="ARBA" id="ARBA00022723"/>
    </source>
</evidence>
<dbReference type="AlphaFoldDB" id="A0A8H7UAR3"/>
<proteinExistence type="inferred from homology"/>
<keyword evidence="4" id="KW-0963">Cytoplasm</keyword>
<keyword evidence="7" id="KW-0694">RNA-binding</keyword>
<evidence type="ECO:0000256" key="6">
    <source>
        <dbReference type="ARBA" id="ARBA00022801"/>
    </source>
</evidence>
<reference evidence="10" key="1">
    <citation type="submission" date="2020-12" db="EMBL/GenBank/DDBJ databases">
        <title>Metabolic potential, ecology and presence of endohyphal bacteria is reflected in genomic diversity of Mucoromycotina.</title>
        <authorList>
            <person name="Muszewska A."/>
            <person name="Okrasinska A."/>
            <person name="Steczkiewicz K."/>
            <person name="Drgas O."/>
            <person name="Orlowska M."/>
            <person name="Perlinska-Lenart U."/>
            <person name="Aleksandrzak-Piekarczyk T."/>
            <person name="Szatraj K."/>
            <person name="Zielenkiewicz U."/>
            <person name="Pilsyk S."/>
            <person name="Malc E."/>
            <person name="Mieczkowski P."/>
            <person name="Kruszewska J.S."/>
            <person name="Biernat P."/>
            <person name="Pawlowska J."/>
        </authorList>
    </citation>
    <scope>NUCLEOTIDE SEQUENCE</scope>
    <source>
        <strain evidence="10">WA0000051536</strain>
    </source>
</reference>
<dbReference type="GO" id="GO:0140933">
    <property type="term" value="F:5'-(N(7)-methylguanosine 5'-triphospho)-[mRNA] hydrolase activity"/>
    <property type="evidence" value="ECO:0007669"/>
    <property type="project" value="InterPro"/>
</dbReference>
<dbReference type="FunFam" id="3.90.79.10:FF:000003">
    <property type="entry name" value="M7GpppN-mRNA hydrolase isoform 2"/>
    <property type="match status" value="1"/>
</dbReference>
<dbReference type="PROSITE" id="PS00893">
    <property type="entry name" value="NUDIX_BOX"/>
    <property type="match status" value="1"/>
</dbReference>
<gene>
    <name evidence="10" type="ORF">INT44_006916</name>
</gene>
<dbReference type="GO" id="GO:0000290">
    <property type="term" value="P:deadenylation-dependent decapping of nuclear-transcribed mRNA"/>
    <property type="evidence" value="ECO:0007669"/>
    <property type="project" value="InterPro"/>
</dbReference>
<comment type="caution">
    <text evidence="10">The sequence shown here is derived from an EMBL/GenBank/DDBJ whole genome shotgun (WGS) entry which is preliminary data.</text>
</comment>
<keyword evidence="11" id="KW-1185">Reference proteome</keyword>
<keyword evidence="8" id="KW-0464">Manganese</keyword>
<evidence type="ECO:0000256" key="2">
    <source>
        <dbReference type="ARBA" id="ARBA00004496"/>
    </source>
</evidence>
<dbReference type="GO" id="GO:0030145">
    <property type="term" value="F:manganese ion binding"/>
    <property type="evidence" value="ECO:0007669"/>
    <property type="project" value="InterPro"/>
</dbReference>
<dbReference type="OrthoDB" id="18996at2759"/>
<dbReference type="Gene3D" id="1.10.10.1050">
    <property type="entry name" value="Dcp2, box A domain"/>
    <property type="match status" value="1"/>
</dbReference>
<dbReference type="InterPro" id="IPR007722">
    <property type="entry name" value="DCP2_BoxA"/>
</dbReference>
<dbReference type="FunFam" id="1.10.10.1050:FF:000003">
    <property type="entry name" value="Decapping enzyme Dcp2, putative"/>
    <property type="match status" value="1"/>
</dbReference>
<sequence length="285" mass="33127">MHLLSTIDHQCEGTTSHDRRYSTVLRLATGIPLLLYSQMALANATFEEILDDLSSRFIINVPEEELASVERICFQIEQAHWFYEDFVREQKPELPSFSLKNFSAKIFQHCPLLRQWEHEHERAFADFMQYKIRIPVCGAIILNERLDKCLLVKGWSSKSGWGFPKGKINKDEENSICAAREVLEETGFDITPYMDPENYIEITLREQRIRLYIVCGVAEESEFIPRTRKEISQIAWYKLTELPTYKIDKKPMNGSKSDTDGGRHKVASANKFNGSRFYMVAPFVR</sequence>
<dbReference type="SUPFAM" id="SSF55811">
    <property type="entry name" value="Nudix"/>
    <property type="match status" value="1"/>
</dbReference>
<dbReference type="InterPro" id="IPR044099">
    <property type="entry name" value="Dcp2_NUDIX"/>
</dbReference>
<evidence type="ECO:0000256" key="4">
    <source>
        <dbReference type="ARBA" id="ARBA00022490"/>
    </source>
</evidence>
<dbReference type="Proteomes" id="UP000612746">
    <property type="component" value="Unassembled WGS sequence"/>
</dbReference>
<dbReference type="SUPFAM" id="SSF140586">
    <property type="entry name" value="Dcp2 domain-like"/>
    <property type="match status" value="1"/>
</dbReference>
<evidence type="ECO:0000256" key="3">
    <source>
        <dbReference type="ARBA" id="ARBA00005279"/>
    </source>
</evidence>
<protein>
    <recommendedName>
        <fullName evidence="9">Nudix hydrolase domain-containing protein</fullName>
    </recommendedName>
</protein>